<gene>
    <name evidence="3" type="ordered locus">PsycPRwf_1946</name>
</gene>
<accession>A5WGU5</accession>
<dbReference type="SUPFAM" id="SSF56925">
    <property type="entry name" value="OMPA-like"/>
    <property type="match status" value="1"/>
</dbReference>
<dbReference type="Pfam" id="PF01298">
    <property type="entry name" value="TbpB_B_D"/>
    <property type="match status" value="1"/>
</dbReference>
<dbReference type="Gene3D" id="2.40.160.90">
    <property type="match status" value="1"/>
</dbReference>
<dbReference type="InterPro" id="IPR001677">
    <property type="entry name" value="TbpB_B_D"/>
</dbReference>
<feature type="compositionally biased region" description="Low complexity" evidence="1">
    <location>
        <begin position="477"/>
        <end position="491"/>
    </location>
</feature>
<dbReference type="AlphaFoldDB" id="A5WGU5"/>
<organism evidence="3">
    <name type="scientific">Psychrobacter sp. (strain PRwf-1)</name>
    <dbReference type="NCBI Taxonomy" id="349106"/>
    <lineage>
        <taxon>Bacteria</taxon>
        <taxon>Pseudomonadati</taxon>
        <taxon>Pseudomonadota</taxon>
        <taxon>Gammaproteobacteria</taxon>
        <taxon>Moraxellales</taxon>
        <taxon>Moraxellaceae</taxon>
        <taxon>Psychrobacter</taxon>
    </lineage>
</organism>
<dbReference type="HOGENOM" id="CLU_555342_0_0_6"/>
<proteinExistence type="predicted"/>
<dbReference type="EMBL" id="CP000713">
    <property type="protein sequence ID" value="ABQ94886.1"/>
    <property type="molecule type" value="Genomic_DNA"/>
</dbReference>
<evidence type="ECO:0000259" key="2">
    <source>
        <dbReference type="Pfam" id="PF01298"/>
    </source>
</evidence>
<feature type="domain" description="Transferrin-binding protein B C-lobe/N-lobe beta-barrel" evidence="2">
    <location>
        <begin position="367"/>
        <end position="490"/>
    </location>
</feature>
<feature type="compositionally biased region" description="Acidic residues" evidence="1">
    <location>
        <begin position="71"/>
        <end position="185"/>
    </location>
</feature>
<feature type="compositionally biased region" description="Low complexity" evidence="1">
    <location>
        <begin position="40"/>
        <end position="70"/>
    </location>
</feature>
<feature type="region of interest" description="Disordered" evidence="1">
    <location>
        <begin position="470"/>
        <end position="491"/>
    </location>
</feature>
<feature type="region of interest" description="Disordered" evidence="1">
    <location>
        <begin position="39"/>
        <end position="197"/>
    </location>
</feature>
<reference evidence="3" key="1">
    <citation type="submission" date="2007-05" db="EMBL/GenBank/DDBJ databases">
        <title>Complete sequence of chromosome of Psychrobacter sp. PRwf-1.</title>
        <authorList>
            <consortium name="US DOE Joint Genome Institute"/>
            <person name="Copeland A."/>
            <person name="Lucas S."/>
            <person name="Lapidus A."/>
            <person name="Barry K."/>
            <person name="Detter J.C."/>
            <person name="Glavina del Rio T."/>
            <person name="Hammon N."/>
            <person name="Israni S."/>
            <person name="Dalin E."/>
            <person name="Tice H."/>
            <person name="Pitluck S."/>
            <person name="Chain P."/>
            <person name="Malfatti S."/>
            <person name="Shin M."/>
            <person name="Vergez L."/>
            <person name="Schmutz J."/>
            <person name="Larimer F."/>
            <person name="Land M."/>
            <person name="Hauser L."/>
            <person name="Kyrpides N."/>
            <person name="Kim E."/>
            <person name="Tiedje J."/>
            <person name="Richardson P."/>
        </authorList>
    </citation>
    <scope>NUCLEOTIDE SEQUENCE [LARGE SCALE GENOMIC DNA]</scope>
    <source>
        <strain evidence="3">PRwf-1</strain>
    </source>
</reference>
<dbReference type="InterPro" id="IPR011250">
    <property type="entry name" value="OMP/PagP_B-barrel"/>
</dbReference>
<name>A5WGU5_PSYWF</name>
<sequence length="491" mass="52149" precursor="true">MSPMNYSVLNSTTAKKLQTPLKASVFLLTTVILASCGLDSSSTSYYTSPSEVPSSPGTENPGTENPGTETPDTETPDTETPDTETPDTETPDTETPDTETPDTETPDTETPDTETPDTETPDTETPDTETPDTETPDTETPDTETPDTETPDTETPDTETPDTETPDTENPDTENPDTENPDTETPEPVPRNPDVAVDSEMTGFQSSAFSSLKANSSTFKKFEDAIGYVAIRDDASSFTETEVVTSADGVESEVPVDNREGDNFTAFDKGVVRGDMVQPASVKAPIAVNLQADSGTVKVDAGLGSFLNPDFNYKAVYQNFDSQMQVGHVYGIINSSVVGDVSRVANVYVQGHLTNQADIDYLKQVNDGKASYTGNATYIENIHLGDTGAFEPVNGSSSFNVDFVNNSVKGELTFNGDFKYMPAGNKIGIKATIDGNTFAGKANDIDTAGGFYGEDAQFLGGIYQHASVEGGKGTTPGTGTKFQGTFGATKQ</sequence>
<dbReference type="eggNOG" id="COG5373">
    <property type="taxonomic scope" value="Bacteria"/>
</dbReference>
<dbReference type="STRING" id="349106.PsycPRwf_1946"/>
<dbReference type="KEGG" id="prw:PsycPRwf_1946"/>
<evidence type="ECO:0000256" key="1">
    <source>
        <dbReference type="SAM" id="MobiDB-lite"/>
    </source>
</evidence>
<evidence type="ECO:0000313" key="3">
    <source>
        <dbReference type="EMBL" id="ABQ94886.1"/>
    </source>
</evidence>
<protein>
    <recommendedName>
        <fullName evidence="2">Transferrin-binding protein B C-lobe/N-lobe beta-barrel domain-containing protein</fullName>
    </recommendedName>
</protein>